<sequence>MNGYLRKWATGTLLLCTVVAMSMLYSCSDDYAYDDKEPNFLGGSIYEYLQNEGEFNTYLRLIDDLNYKQVLSLTGSKTIFPADDKAFERFFKGNEYGVNSYEQLTPAQKRGLLNSSMLNMAYLSNMLANPVLGETTANEGSSIRRQTSYTYLDSISLVKDAKQLSAPFWTRFQDKGLYLIDDESNPYIIHFTPQNTAVKKIADNDWSMVMGKDYNNRDIYINGHKAIKVDIACKNGYVHVMEDVLTPTRNLSQIIASNGQTDLFNRLMNKFSAPYFDANRNNSVHTLYTGMDVAHPLISDSVFIKHYFTENNTKDPMGNDMTNYGLLYYDPSQNSYSSMQDMGVMFVPTDEAMNEYLANGKGQYLYDAYGSWDNVPTRLLALFVKNHQKKSLMTSLPTMWETMNDESSFPIKVSTSDIVKSYLGSNGVVFVTNKVYPPIDYQTVYAASMTNENSKIMNWALQNKTMKFYLYLRSMENMYNLLVPTDEALQNYRDPISWAKGKSQRRIWAFKYDATKEKPLSADVYTVTENGAKDKLEHTITDESLLCNRLYDICDRHIIVGKMDKEGNMSGYVDDGTMQFAQSKGGSTLTIKGSEDQFSVTGGGDIEQSVAPAHIVTSESNGKLERYDSDNGRIFFINRVLQDPTSSVKEILSEHAEYADFYNLLMGNDAVFKYFEKDKEISSIFTLNQTSESSGLGEVVSSFNNFRYTVFVPSNAAVAEAFKKDKNLHSWEEIADQDDATIKRQWALHLIRFLKYHFMDNSIYVDGTTFSNRSYETAARSNSSKFQTLKLSSNGGNLTITDVHGNTAKVNKLAGLYNVQARDFIVNNKDYHNADQIISSSFSVIHMIDKALLPE</sequence>
<dbReference type="PANTHER" id="PTHR10900">
    <property type="entry name" value="PERIOSTIN-RELATED"/>
    <property type="match status" value="1"/>
</dbReference>
<gene>
    <name evidence="3" type="ORF">ACFFK8_00940</name>
</gene>
<organism evidence="3 4">
    <name type="scientific">Hallella seregens ATCC 51272</name>
    <dbReference type="NCBI Taxonomy" id="1336250"/>
    <lineage>
        <taxon>Bacteria</taxon>
        <taxon>Pseudomonadati</taxon>
        <taxon>Bacteroidota</taxon>
        <taxon>Bacteroidia</taxon>
        <taxon>Bacteroidales</taxon>
        <taxon>Prevotellaceae</taxon>
        <taxon>Hallella</taxon>
    </lineage>
</organism>
<evidence type="ECO:0000313" key="3">
    <source>
        <dbReference type="EMBL" id="MFB9896428.1"/>
    </source>
</evidence>
<dbReference type="InterPro" id="IPR036378">
    <property type="entry name" value="FAS1_dom_sf"/>
</dbReference>
<keyword evidence="4" id="KW-1185">Reference proteome</keyword>
<protein>
    <submittedName>
        <fullName evidence="3">Fasciclin domain-containing protein</fullName>
    </submittedName>
</protein>
<dbReference type="InterPro" id="IPR000782">
    <property type="entry name" value="FAS1_domain"/>
</dbReference>
<dbReference type="Proteomes" id="UP001589688">
    <property type="component" value="Unassembled WGS sequence"/>
</dbReference>
<evidence type="ECO:0000313" key="4">
    <source>
        <dbReference type="Proteomes" id="UP001589688"/>
    </source>
</evidence>
<dbReference type="PROSITE" id="PS51257">
    <property type="entry name" value="PROKAR_LIPOPROTEIN"/>
    <property type="match status" value="1"/>
</dbReference>
<evidence type="ECO:0000259" key="2">
    <source>
        <dbReference type="PROSITE" id="PS50213"/>
    </source>
</evidence>
<comment type="caution">
    <text evidence="3">The sequence shown here is derived from an EMBL/GenBank/DDBJ whole genome shotgun (WGS) entry which is preliminary data.</text>
</comment>
<feature type="signal peptide" evidence="1">
    <location>
        <begin position="1"/>
        <end position="32"/>
    </location>
</feature>
<dbReference type="InterPro" id="IPR050904">
    <property type="entry name" value="Adhesion/Biosynth-related"/>
</dbReference>
<dbReference type="PROSITE" id="PS50213">
    <property type="entry name" value="FAS1"/>
    <property type="match status" value="2"/>
</dbReference>
<dbReference type="Gene3D" id="2.30.180.10">
    <property type="entry name" value="FAS1 domain"/>
    <property type="match status" value="2"/>
</dbReference>
<accession>A0ABV5ZGC7</accession>
<dbReference type="RefSeq" id="WP_044248934.1">
    <property type="nucleotide sequence ID" value="NZ_JADU01000018.1"/>
</dbReference>
<proteinExistence type="predicted"/>
<evidence type="ECO:0000256" key="1">
    <source>
        <dbReference type="SAM" id="SignalP"/>
    </source>
</evidence>
<feature type="domain" description="FAS1" evidence="2">
    <location>
        <begin position="645"/>
        <end position="852"/>
    </location>
</feature>
<dbReference type="PANTHER" id="PTHR10900:SF77">
    <property type="entry name" value="FI19380P1"/>
    <property type="match status" value="1"/>
</dbReference>
<dbReference type="SUPFAM" id="SSF82153">
    <property type="entry name" value="FAS1 domain"/>
    <property type="match status" value="3"/>
</dbReference>
<reference evidence="3 4" key="1">
    <citation type="submission" date="2024-09" db="EMBL/GenBank/DDBJ databases">
        <authorList>
            <person name="Sun Q."/>
            <person name="Mori K."/>
        </authorList>
    </citation>
    <scope>NUCLEOTIDE SEQUENCE [LARGE SCALE GENOMIC DNA]</scope>
    <source>
        <strain evidence="3 4">ATCC 51272</strain>
    </source>
</reference>
<name>A0ABV5ZGC7_9BACT</name>
<keyword evidence="1" id="KW-0732">Signal</keyword>
<feature type="chain" id="PRO_5045848086" evidence="1">
    <location>
        <begin position="33"/>
        <end position="855"/>
    </location>
</feature>
<feature type="domain" description="FAS1" evidence="2">
    <location>
        <begin position="42"/>
        <end position="245"/>
    </location>
</feature>
<dbReference type="Pfam" id="PF02469">
    <property type="entry name" value="Fasciclin"/>
    <property type="match status" value="1"/>
</dbReference>
<dbReference type="EMBL" id="JBHLZF010000001">
    <property type="protein sequence ID" value="MFB9896428.1"/>
    <property type="molecule type" value="Genomic_DNA"/>
</dbReference>